<reference evidence="2" key="1">
    <citation type="submission" date="2021-05" db="EMBL/GenBank/DDBJ databases">
        <authorList>
            <person name="Alioto T."/>
            <person name="Alioto T."/>
            <person name="Gomez Garrido J."/>
        </authorList>
    </citation>
    <scope>NUCLEOTIDE SEQUENCE</scope>
</reference>
<dbReference type="AlphaFoldDB" id="A0A8D8F8B2"/>
<feature type="transmembrane region" description="Helical" evidence="1">
    <location>
        <begin position="72"/>
        <end position="95"/>
    </location>
</feature>
<feature type="transmembrane region" description="Helical" evidence="1">
    <location>
        <begin position="43"/>
        <end position="60"/>
    </location>
</feature>
<keyword evidence="1" id="KW-0472">Membrane</keyword>
<accession>A0A8D8F8B2</accession>
<evidence type="ECO:0000256" key="1">
    <source>
        <dbReference type="SAM" id="Phobius"/>
    </source>
</evidence>
<sequence length="140" mass="16816">MFFKVVGNLALPKISRRNECFFFYLFLFWRVTSYRLFICNFTYSVYLLTSSQVVFNSFLFSTLRFERAINRVLFLHNLLFNCFHCLCLRFLFLLFCYKLPGLLRSSSPTRQDGWCPRSLSQTQTTAEICRFFCSCYFTTF</sequence>
<name>A0A8D8F8B2_CULPI</name>
<feature type="transmembrane region" description="Helical" evidence="1">
    <location>
        <begin position="21"/>
        <end position="37"/>
    </location>
</feature>
<organism evidence="2">
    <name type="scientific">Culex pipiens</name>
    <name type="common">House mosquito</name>
    <dbReference type="NCBI Taxonomy" id="7175"/>
    <lineage>
        <taxon>Eukaryota</taxon>
        <taxon>Metazoa</taxon>
        <taxon>Ecdysozoa</taxon>
        <taxon>Arthropoda</taxon>
        <taxon>Hexapoda</taxon>
        <taxon>Insecta</taxon>
        <taxon>Pterygota</taxon>
        <taxon>Neoptera</taxon>
        <taxon>Endopterygota</taxon>
        <taxon>Diptera</taxon>
        <taxon>Nematocera</taxon>
        <taxon>Culicoidea</taxon>
        <taxon>Culicidae</taxon>
        <taxon>Culicinae</taxon>
        <taxon>Culicini</taxon>
        <taxon>Culex</taxon>
        <taxon>Culex</taxon>
    </lineage>
</organism>
<keyword evidence="1" id="KW-1133">Transmembrane helix</keyword>
<protein>
    <submittedName>
        <fullName evidence="2">(northern house mosquito) hypothetical protein</fullName>
    </submittedName>
</protein>
<dbReference type="EMBL" id="HBUE01042499">
    <property type="protein sequence ID" value="CAG6461325.1"/>
    <property type="molecule type" value="Transcribed_RNA"/>
</dbReference>
<keyword evidence="1" id="KW-0812">Transmembrane</keyword>
<proteinExistence type="predicted"/>
<evidence type="ECO:0000313" key="2">
    <source>
        <dbReference type="EMBL" id="CAG6461325.1"/>
    </source>
</evidence>